<keyword evidence="5" id="KW-0812">Transmembrane</keyword>
<dbReference type="PANTHER" id="PTHR47947:SF26">
    <property type="entry name" value="CYTOCHROME P450"/>
    <property type="match status" value="1"/>
</dbReference>
<evidence type="ECO:0000256" key="7">
    <source>
        <dbReference type="ARBA" id="ARBA00022989"/>
    </source>
</evidence>
<dbReference type="InterPro" id="IPR002401">
    <property type="entry name" value="Cyt_P450_E_grp-I"/>
</dbReference>
<dbReference type="GO" id="GO:0005506">
    <property type="term" value="F:iron ion binding"/>
    <property type="evidence" value="ECO:0007669"/>
    <property type="project" value="InterPro"/>
</dbReference>
<evidence type="ECO:0000256" key="4">
    <source>
        <dbReference type="ARBA" id="ARBA00022617"/>
    </source>
</evidence>
<keyword evidence="7" id="KW-1133">Transmembrane helix</keyword>
<dbReference type="SUPFAM" id="SSF48264">
    <property type="entry name" value="Cytochrome P450"/>
    <property type="match status" value="1"/>
</dbReference>
<dbReference type="Proteomes" id="UP001177140">
    <property type="component" value="Unassembled WGS sequence"/>
</dbReference>
<evidence type="ECO:0000256" key="1">
    <source>
        <dbReference type="ARBA" id="ARBA00001971"/>
    </source>
</evidence>
<evidence type="ECO:0000256" key="5">
    <source>
        <dbReference type="ARBA" id="ARBA00022692"/>
    </source>
</evidence>
<evidence type="ECO:0000256" key="3">
    <source>
        <dbReference type="ARBA" id="ARBA00004913"/>
    </source>
</evidence>
<evidence type="ECO:0000256" key="6">
    <source>
        <dbReference type="ARBA" id="ARBA00022723"/>
    </source>
</evidence>
<reference evidence="11" key="1">
    <citation type="submission" date="2022-03" db="EMBL/GenBank/DDBJ databases">
        <title>A functionally conserved STORR gene fusion in Papaver species that diverged 16.8 million years ago.</title>
        <authorList>
            <person name="Catania T."/>
        </authorList>
    </citation>
    <scope>NUCLEOTIDE SEQUENCE</scope>
    <source>
        <strain evidence="11">S-191538</strain>
    </source>
</reference>
<comment type="subcellular location">
    <subcellularLocation>
        <location evidence="2">Membrane</location>
        <topology evidence="2">Single-pass membrane protein</topology>
    </subcellularLocation>
</comment>
<evidence type="ECO:0000313" key="11">
    <source>
        <dbReference type="EMBL" id="MCL7044428.1"/>
    </source>
</evidence>
<dbReference type="PRINTS" id="PR00463">
    <property type="entry name" value="EP450I"/>
</dbReference>
<keyword evidence="9" id="KW-0408">Iron</keyword>
<dbReference type="InterPro" id="IPR036396">
    <property type="entry name" value="Cyt_P450_sf"/>
</dbReference>
<feature type="non-terminal residue" evidence="11">
    <location>
        <position position="297"/>
    </location>
</feature>
<organism evidence="11 12">
    <name type="scientific">Papaver nudicaule</name>
    <name type="common">Iceland poppy</name>
    <dbReference type="NCBI Taxonomy" id="74823"/>
    <lineage>
        <taxon>Eukaryota</taxon>
        <taxon>Viridiplantae</taxon>
        <taxon>Streptophyta</taxon>
        <taxon>Embryophyta</taxon>
        <taxon>Tracheophyta</taxon>
        <taxon>Spermatophyta</taxon>
        <taxon>Magnoliopsida</taxon>
        <taxon>Ranunculales</taxon>
        <taxon>Papaveraceae</taxon>
        <taxon>Papaveroideae</taxon>
        <taxon>Papaver</taxon>
    </lineage>
</organism>
<proteinExistence type="predicted"/>
<keyword evidence="12" id="KW-1185">Reference proteome</keyword>
<dbReference type="InterPro" id="IPR001128">
    <property type="entry name" value="Cyt_P450"/>
</dbReference>
<keyword evidence="10" id="KW-0472">Membrane</keyword>
<keyword evidence="8" id="KW-0560">Oxidoreductase</keyword>
<name>A0AA42AY04_PAPNU</name>
<comment type="cofactor">
    <cofactor evidence="1">
        <name>heme</name>
        <dbReference type="ChEBI" id="CHEBI:30413"/>
    </cofactor>
</comment>
<gene>
    <name evidence="11" type="ORF">MKW94_003973</name>
</gene>
<evidence type="ECO:0008006" key="13">
    <source>
        <dbReference type="Google" id="ProtNLM"/>
    </source>
</evidence>
<evidence type="ECO:0000256" key="9">
    <source>
        <dbReference type="ARBA" id="ARBA00023004"/>
    </source>
</evidence>
<dbReference type="GO" id="GO:0016705">
    <property type="term" value="F:oxidoreductase activity, acting on paired donors, with incorporation or reduction of molecular oxygen"/>
    <property type="evidence" value="ECO:0007669"/>
    <property type="project" value="InterPro"/>
</dbReference>
<dbReference type="GO" id="GO:0016020">
    <property type="term" value="C:membrane"/>
    <property type="evidence" value="ECO:0007669"/>
    <property type="project" value="UniProtKB-SubCell"/>
</dbReference>
<keyword evidence="6" id="KW-0479">Metal-binding</keyword>
<dbReference type="EMBL" id="JAJJMA010258006">
    <property type="protein sequence ID" value="MCL7044428.1"/>
    <property type="molecule type" value="Genomic_DNA"/>
</dbReference>
<accession>A0AA42AY04</accession>
<dbReference type="AlphaFoldDB" id="A0AA42AY04"/>
<dbReference type="Gene3D" id="1.10.630.10">
    <property type="entry name" value="Cytochrome P450"/>
    <property type="match status" value="1"/>
</dbReference>
<evidence type="ECO:0000256" key="8">
    <source>
        <dbReference type="ARBA" id="ARBA00023002"/>
    </source>
</evidence>
<evidence type="ECO:0000256" key="10">
    <source>
        <dbReference type="ARBA" id="ARBA00023136"/>
    </source>
</evidence>
<dbReference type="Pfam" id="PF00067">
    <property type="entry name" value="p450"/>
    <property type="match status" value="1"/>
</dbReference>
<dbReference type="InterPro" id="IPR050651">
    <property type="entry name" value="Plant_Cytochrome_P450_Monoox"/>
</dbReference>
<evidence type="ECO:0000256" key="2">
    <source>
        <dbReference type="ARBA" id="ARBA00004167"/>
    </source>
</evidence>
<comment type="pathway">
    <text evidence="3">Alkaloid biosynthesis.</text>
</comment>
<dbReference type="GO" id="GO:0020037">
    <property type="term" value="F:heme binding"/>
    <property type="evidence" value="ECO:0007669"/>
    <property type="project" value="InterPro"/>
</dbReference>
<keyword evidence="4" id="KW-0349">Heme</keyword>
<dbReference type="GO" id="GO:0033075">
    <property type="term" value="P:isoquinoline alkaloid biosynthetic process"/>
    <property type="evidence" value="ECO:0007669"/>
    <property type="project" value="UniProtKB-ARBA"/>
</dbReference>
<evidence type="ECO:0000313" key="12">
    <source>
        <dbReference type="Proteomes" id="UP001177140"/>
    </source>
</evidence>
<comment type="caution">
    <text evidence="11">The sequence shown here is derived from an EMBL/GenBank/DDBJ whole genome shotgun (WGS) entry which is preliminary data.</text>
</comment>
<protein>
    <recommendedName>
        <fullName evidence="13">Cytochrome P450</fullName>
    </recommendedName>
</protein>
<dbReference type="GO" id="GO:0004497">
    <property type="term" value="F:monooxygenase activity"/>
    <property type="evidence" value="ECO:0007669"/>
    <property type="project" value="InterPro"/>
</dbReference>
<dbReference type="PANTHER" id="PTHR47947">
    <property type="entry name" value="CYTOCHROME P450 82C3-RELATED"/>
    <property type="match status" value="1"/>
</dbReference>
<sequence length="297" mass="33313">MMKKNIKPSTIRPPEPAGAWPIIGHLRLLGGPDLPHITLGKMADKYGPIFAIRIGSNPTVVVSSSEVAKEIFTTNNKIWASKPKVIGAMKHMVYDTAMYGFSPYGPYWSKINKIVMQKLLSNSRLELIKHVWSSEINSSMKQLYEKVASGGENSVDMKNCFSVLTTDMSIRLIAGKRCFGGEYDEVSRRFQIALSNFFRLVAVFVPSDAVPILRGWIDLGGYESEMKRTRNDLDCILSQMLEEHKKKRSGEETHEGSNEAAVEEDFMDVMLSVFEEDPKLMSDCDFDADTIIKATSL</sequence>